<keyword evidence="2" id="KW-1185">Reference proteome</keyword>
<evidence type="ECO:0000313" key="1">
    <source>
        <dbReference type="EMBL" id="OAN47842.1"/>
    </source>
</evidence>
<dbReference type="Proteomes" id="UP000078543">
    <property type="component" value="Unassembled WGS sequence"/>
</dbReference>
<gene>
    <name evidence="1" type="ORF">A6A05_03160</name>
</gene>
<proteinExistence type="predicted"/>
<dbReference type="RefSeq" id="WP_068502962.1">
    <property type="nucleotide sequence ID" value="NZ_LWQU01000163.1"/>
</dbReference>
<accession>A0A178MGM6</accession>
<protein>
    <submittedName>
        <fullName evidence="1">Uncharacterized protein</fullName>
    </submittedName>
</protein>
<evidence type="ECO:0000313" key="2">
    <source>
        <dbReference type="Proteomes" id="UP000078543"/>
    </source>
</evidence>
<organism evidence="1 2">
    <name type="scientific">Magnetospirillum moscoviense</name>
    <dbReference type="NCBI Taxonomy" id="1437059"/>
    <lineage>
        <taxon>Bacteria</taxon>
        <taxon>Pseudomonadati</taxon>
        <taxon>Pseudomonadota</taxon>
        <taxon>Alphaproteobacteria</taxon>
        <taxon>Rhodospirillales</taxon>
        <taxon>Rhodospirillaceae</taxon>
        <taxon>Magnetospirillum</taxon>
    </lineage>
</organism>
<dbReference type="EMBL" id="LWQU01000163">
    <property type="protein sequence ID" value="OAN47842.1"/>
    <property type="molecule type" value="Genomic_DNA"/>
</dbReference>
<dbReference type="OrthoDB" id="9876098at2"/>
<comment type="caution">
    <text evidence="1">The sequence shown here is derived from an EMBL/GenBank/DDBJ whole genome shotgun (WGS) entry which is preliminary data.</text>
</comment>
<sequence length="69" mass="7565">MSSCHECKDFVPVHKAVEKGMISAADANKARNDIHGFNAFCQCEGFVNTCRKDDDGCLCFLSKANAKVH</sequence>
<reference evidence="1 2" key="1">
    <citation type="submission" date="2016-04" db="EMBL/GenBank/DDBJ databases">
        <title>Draft genome sequence of freshwater magnetotactic bacteria Magnetospirillum marisnigri SP-1 and Magnetospirillum moscoviense BB-1.</title>
        <authorList>
            <person name="Koziaeva V."/>
            <person name="Dziuba M.V."/>
            <person name="Ivanov T.M."/>
            <person name="Kuznetsov B."/>
            <person name="Grouzdev D.S."/>
        </authorList>
    </citation>
    <scope>NUCLEOTIDE SEQUENCE [LARGE SCALE GENOMIC DNA]</scope>
    <source>
        <strain evidence="1 2">BB-1</strain>
    </source>
</reference>
<dbReference type="AlphaFoldDB" id="A0A178MGM6"/>
<name>A0A178MGM6_9PROT</name>